<gene>
    <name evidence="3" type="ORF">CPELLU_LOCUS12355</name>
</gene>
<dbReference type="GO" id="GO:0003677">
    <property type="term" value="F:DNA binding"/>
    <property type="evidence" value="ECO:0007669"/>
    <property type="project" value="UniProtKB-KW"/>
</dbReference>
<evidence type="ECO:0000259" key="2">
    <source>
        <dbReference type="Pfam" id="PF03221"/>
    </source>
</evidence>
<evidence type="ECO:0000313" key="4">
    <source>
        <dbReference type="Proteomes" id="UP000789759"/>
    </source>
</evidence>
<keyword evidence="1" id="KW-0238">DNA-binding</keyword>
<evidence type="ECO:0000256" key="1">
    <source>
        <dbReference type="ARBA" id="ARBA00023125"/>
    </source>
</evidence>
<dbReference type="AlphaFoldDB" id="A0A9N9N881"/>
<dbReference type="InterPro" id="IPR009057">
    <property type="entry name" value="Homeodomain-like_sf"/>
</dbReference>
<dbReference type="SUPFAM" id="SSF46689">
    <property type="entry name" value="Homeodomain-like"/>
    <property type="match status" value="1"/>
</dbReference>
<keyword evidence="4" id="KW-1185">Reference proteome</keyword>
<dbReference type="Pfam" id="PF03221">
    <property type="entry name" value="HTH_Tnp_Tc5"/>
    <property type="match status" value="1"/>
</dbReference>
<accession>A0A9N9N881</accession>
<comment type="caution">
    <text evidence="3">The sequence shown here is derived from an EMBL/GenBank/DDBJ whole genome shotgun (WGS) entry which is preliminary data.</text>
</comment>
<reference evidence="3" key="1">
    <citation type="submission" date="2021-06" db="EMBL/GenBank/DDBJ databases">
        <authorList>
            <person name="Kallberg Y."/>
            <person name="Tangrot J."/>
            <person name="Rosling A."/>
        </authorList>
    </citation>
    <scope>NUCLEOTIDE SEQUENCE</scope>
    <source>
        <strain evidence="3">FL966</strain>
    </source>
</reference>
<dbReference type="Gene3D" id="1.10.10.60">
    <property type="entry name" value="Homeodomain-like"/>
    <property type="match status" value="1"/>
</dbReference>
<dbReference type="Proteomes" id="UP000789759">
    <property type="component" value="Unassembled WGS sequence"/>
</dbReference>
<dbReference type="EMBL" id="CAJVQA010011877">
    <property type="protein sequence ID" value="CAG8711587.1"/>
    <property type="molecule type" value="Genomic_DNA"/>
</dbReference>
<organism evidence="3 4">
    <name type="scientific">Cetraspora pellucida</name>
    <dbReference type="NCBI Taxonomy" id="1433469"/>
    <lineage>
        <taxon>Eukaryota</taxon>
        <taxon>Fungi</taxon>
        <taxon>Fungi incertae sedis</taxon>
        <taxon>Mucoromycota</taxon>
        <taxon>Glomeromycotina</taxon>
        <taxon>Glomeromycetes</taxon>
        <taxon>Diversisporales</taxon>
        <taxon>Gigasporaceae</taxon>
        <taxon>Cetraspora</taxon>
    </lineage>
</organism>
<dbReference type="InterPro" id="IPR006600">
    <property type="entry name" value="HTH_CenpB_DNA-bd_dom"/>
</dbReference>
<sequence length="75" mass="8532">MSATKSSATKQYSIDRSTVSNILRDKDKYLHSQNIPVSQNILKTKALSIYKQLKDGDIKFLSIFEASNSWVFGFQ</sequence>
<protein>
    <submittedName>
        <fullName evidence="3">8594_t:CDS:1</fullName>
    </submittedName>
</protein>
<dbReference type="OrthoDB" id="9909311at2759"/>
<proteinExistence type="predicted"/>
<name>A0A9N9N881_9GLOM</name>
<evidence type="ECO:0000313" key="3">
    <source>
        <dbReference type="EMBL" id="CAG8711587.1"/>
    </source>
</evidence>
<feature type="domain" description="HTH CENPB-type" evidence="2">
    <location>
        <begin position="29"/>
        <end position="74"/>
    </location>
</feature>